<sequence>MPSEKIKVPKKTQIKIVVRRLPHGITQEELLQQLDPVPEHKMFWFCKADLNLIPFAFSRAYFVFSREEDAIAFVDRFNGYVFVDKLGHESMGIVELAPYQEIIDNNRSAKENDKRVNTIEEDTEYIQFLKEYNSAVSIKPSTVDEMLSELEEKHKRLKAGFVQRTPLTDFVLQKNWMKEKKQDRRQVSRVNRPSKEKEVEIKKEIPKKPRRERKEHSRKEKTATEEFKKEGTIKKVFTSILKNSKKPVEDGEAGEEEGPSTEPKLSDEYLNDDSAAIESSSEKKFRPFKIASRGRGVLHKADQSISFNTAVEEENKHKFREPHERKNKEKSSESDEKLDKTSKPERAIYKPPSHRTRSKPTDRSSSSSKPVSNKDENAD</sequence>
<dbReference type="InterPro" id="IPR039722">
    <property type="entry name" value="Upf3"/>
</dbReference>
<dbReference type="InterPro" id="IPR035979">
    <property type="entry name" value="RBD_domain_sf"/>
</dbReference>
<keyword evidence="3" id="KW-0866">Nonsense-mediated mRNA decay</keyword>
<evidence type="ECO:0000256" key="5">
    <source>
        <dbReference type="SAM" id="MobiDB-lite"/>
    </source>
</evidence>
<protein>
    <submittedName>
        <fullName evidence="8">UPF3 domain-containing protein</fullName>
    </submittedName>
</protein>
<organism evidence="7 8">
    <name type="scientific">Ditylenchus dipsaci</name>
    <dbReference type="NCBI Taxonomy" id="166011"/>
    <lineage>
        <taxon>Eukaryota</taxon>
        <taxon>Metazoa</taxon>
        <taxon>Ecdysozoa</taxon>
        <taxon>Nematoda</taxon>
        <taxon>Chromadorea</taxon>
        <taxon>Rhabditida</taxon>
        <taxon>Tylenchina</taxon>
        <taxon>Tylenchomorpha</taxon>
        <taxon>Sphaerularioidea</taxon>
        <taxon>Anguinidae</taxon>
        <taxon>Anguininae</taxon>
        <taxon>Ditylenchus</taxon>
    </lineage>
</organism>
<dbReference type="Gene3D" id="3.30.70.330">
    <property type="match status" value="1"/>
</dbReference>
<accession>A0A915DBB9</accession>
<dbReference type="GO" id="GO:0005737">
    <property type="term" value="C:cytoplasm"/>
    <property type="evidence" value="ECO:0007669"/>
    <property type="project" value="TreeGrafter"/>
</dbReference>
<proteinExistence type="inferred from homology"/>
<dbReference type="SUPFAM" id="SSF54928">
    <property type="entry name" value="RNA-binding domain, RBD"/>
    <property type="match status" value="1"/>
</dbReference>
<dbReference type="InterPro" id="IPR005120">
    <property type="entry name" value="UPF3_dom"/>
</dbReference>
<comment type="similarity">
    <text evidence="2">Belongs to the RENT3 family.</text>
</comment>
<evidence type="ECO:0000256" key="4">
    <source>
        <dbReference type="ARBA" id="ARBA00023242"/>
    </source>
</evidence>
<feature type="compositionally biased region" description="Basic and acidic residues" evidence="5">
    <location>
        <begin position="193"/>
        <end position="233"/>
    </location>
</feature>
<evidence type="ECO:0000313" key="8">
    <source>
        <dbReference type="WBParaSite" id="jg17625"/>
    </source>
</evidence>
<dbReference type="Pfam" id="PF03467">
    <property type="entry name" value="Smg4_UPF3"/>
    <property type="match status" value="1"/>
</dbReference>
<dbReference type="PANTHER" id="PTHR13112">
    <property type="entry name" value="UPF3 REGULATOR OF NONSENSE TRANSCRIPTS-LIKE PROTEIN"/>
    <property type="match status" value="1"/>
</dbReference>
<reference evidence="8" key="1">
    <citation type="submission" date="2022-11" db="UniProtKB">
        <authorList>
            <consortium name="WormBaseParasite"/>
        </authorList>
    </citation>
    <scope>IDENTIFICATION</scope>
</reference>
<dbReference type="GO" id="GO:0005730">
    <property type="term" value="C:nucleolus"/>
    <property type="evidence" value="ECO:0007669"/>
    <property type="project" value="TreeGrafter"/>
</dbReference>
<feature type="compositionally biased region" description="Basic and acidic residues" evidence="5">
    <location>
        <begin position="313"/>
        <end position="348"/>
    </location>
</feature>
<evidence type="ECO:0000256" key="1">
    <source>
        <dbReference type="ARBA" id="ARBA00004123"/>
    </source>
</evidence>
<feature type="compositionally biased region" description="Acidic residues" evidence="5">
    <location>
        <begin position="250"/>
        <end position="259"/>
    </location>
</feature>
<dbReference type="AlphaFoldDB" id="A0A915DBB9"/>
<dbReference type="InterPro" id="IPR012677">
    <property type="entry name" value="Nucleotide-bd_a/b_plait_sf"/>
</dbReference>
<name>A0A915DBB9_9BILA</name>
<keyword evidence="7" id="KW-1185">Reference proteome</keyword>
<evidence type="ECO:0000313" key="7">
    <source>
        <dbReference type="Proteomes" id="UP000887574"/>
    </source>
</evidence>
<dbReference type="GO" id="GO:0003729">
    <property type="term" value="F:mRNA binding"/>
    <property type="evidence" value="ECO:0007669"/>
    <property type="project" value="TreeGrafter"/>
</dbReference>
<dbReference type="PANTHER" id="PTHR13112:SF0">
    <property type="entry name" value="FI21285P1"/>
    <property type="match status" value="1"/>
</dbReference>
<evidence type="ECO:0000259" key="6">
    <source>
        <dbReference type="Pfam" id="PF03467"/>
    </source>
</evidence>
<feature type="domain" description="UPF3" evidence="6">
    <location>
        <begin position="12"/>
        <end position="174"/>
    </location>
</feature>
<feature type="region of interest" description="Disordered" evidence="5">
    <location>
        <begin position="181"/>
        <end position="379"/>
    </location>
</feature>
<comment type="subcellular location">
    <subcellularLocation>
        <location evidence="1">Nucleus</location>
    </subcellularLocation>
</comment>
<evidence type="ECO:0000256" key="2">
    <source>
        <dbReference type="ARBA" id="ARBA00005991"/>
    </source>
</evidence>
<dbReference type="WBParaSite" id="jg17625">
    <property type="protein sequence ID" value="jg17625"/>
    <property type="gene ID" value="jg17625"/>
</dbReference>
<dbReference type="Proteomes" id="UP000887574">
    <property type="component" value="Unplaced"/>
</dbReference>
<dbReference type="GO" id="GO:0045727">
    <property type="term" value="P:positive regulation of translation"/>
    <property type="evidence" value="ECO:0007669"/>
    <property type="project" value="TreeGrafter"/>
</dbReference>
<evidence type="ECO:0000256" key="3">
    <source>
        <dbReference type="ARBA" id="ARBA00023161"/>
    </source>
</evidence>
<keyword evidence="4" id="KW-0539">Nucleus</keyword>
<dbReference type="GO" id="GO:0000184">
    <property type="term" value="P:nuclear-transcribed mRNA catabolic process, nonsense-mediated decay"/>
    <property type="evidence" value="ECO:0007669"/>
    <property type="project" value="UniProtKB-KW"/>
</dbReference>